<dbReference type="AlphaFoldDB" id="A0A556V7D7"/>
<keyword evidence="2" id="KW-1185">Reference proteome</keyword>
<sequence length="125" mass="14455">MTRKFFLADERMSRRFPAVVIRASRICNEFGSLGPKRRHHQPSENRLIGRHTTRRFISSSQQHHKSNQLKGRRVFQKGSFGALKIGQILKDIISFILFHSSVMSPHIKYLSALYVGMIHNPNSPE</sequence>
<name>A0A556V7D7_BAGYA</name>
<evidence type="ECO:0000313" key="2">
    <source>
        <dbReference type="Proteomes" id="UP000319801"/>
    </source>
</evidence>
<protein>
    <submittedName>
        <fullName evidence="1">Uncharacterized protein</fullName>
    </submittedName>
</protein>
<accession>A0A556V7D7</accession>
<reference evidence="1 2" key="1">
    <citation type="journal article" date="2019" name="Genome Biol. Evol.">
        <title>Whole-Genome Sequencing of the Giant Devil Catfish, Bagarius yarrelli.</title>
        <authorList>
            <person name="Jiang W."/>
            <person name="Lv Y."/>
            <person name="Cheng L."/>
            <person name="Yang K."/>
            <person name="Chao B."/>
            <person name="Wang X."/>
            <person name="Li Y."/>
            <person name="Pan X."/>
            <person name="You X."/>
            <person name="Zhang Y."/>
            <person name="Yang J."/>
            <person name="Li J."/>
            <person name="Zhang X."/>
            <person name="Liu S."/>
            <person name="Sun C."/>
            <person name="Yang J."/>
            <person name="Shi Q."/>
        </authorList>
    </citation>
    <scope>NUCLEOTIDE SEQUENCE [LARGE SCALE GENOMIC DNA]</scope>
    <source>
        <strain evidence="1">JWS20170419001</strain>
        <tissue evidence="1">Muscle</tissue>
    </source>
</reference>
<gene>
    <name evidence="1" type="ORF">Baya_13956</name>
</gene>
<comment type="caution">
    <text evidence="1">The sequence shown here is derived from an EMBL/GenBank/DDBJ whole genome shotgun (WGS) entry which is preliminary data.</text>
</comment>
<dbReference type="EMBL" id="VCAZ01000142">
    <property type="protein sequence ID" value="TSX72095.1"/>
    <property type="molecule type" value="Genomic_DNA"/>
</dbReference>
<organism evidence="1 2">
    <name type="scientific">Bagarius yarrelli</name>
    <name type="common">Goonch</name>
    <name type="synonym">Bagrus yarrelli</name>
    <dbReference type="NCBI Taxonomy" id="175774"/>
    <lineage>
        <taxon>Eukaryota</taxon>
        <taxon>Metazoa</taxon>
        <taxon>Chordata</taxon>
        <taxon>Craniata</taxon>
        <taxon>Vertebrata</taxon>
        <taxon>Euteleostomi</taxon>
        <taxon>Actinopterygii</taxon>
        <taxon>Neopterygii</taxon>
        <taxon>Teleostei</taxon>
        <taxon>Ostariophysi</taxon>
        <taxon>Siluriformes</taxon>
        <taxon>Sisoridae</taxon>
        <taxon>Sisorinae</taxon>
        <taxon>Bagarius</taxon>
    </lineage>
</organism>
<proteinExistence type="predicted"/>
<evidence type="ECO:0000313" key="1">
    <source>
        <dbReference type="EMBL" id="TSX72095.1"/>
    </source>
</evidence>
<dbReference type="Proteomes" id="UP000319801">
    <property type="component" value="Unassembled WGS sequence"/>
</dbReference>